<dbReference type="InterPro" id="IPR056027">
    <property type="entry name" value="DUF7608"/>
</dbReference>
<dbReference type="EMBL" id="JASJQH010000005">
    <property type="protein sequence ID" value="KAK9768784.1"/>
    <property type="molecule type" value="Genomic_DNA"/>
</dbReference>
<organism evidence="8 9">
    <name type="scientific">Basidiobolus ranarum</name>
    <dbReference type="NCBI Taxonomy" id="34480"/>
    <lineage>
        <taxon>Eukaryota</taxon>
        <taxon>Fungi</taxon>
        <taxon>Fungi incertae sedis</taxon>
        <taxon>Zoopagomycota</taxon>
        <taxon>Entomophthoromycotina</taxon>
        <taxon>Basidiobolomycetes</taxon>
        <taxon>Basidiobolales</taxon>
        <taxon>Basidiobolaceae</taxon>
        <taxon>Basidiobolus</taxon>
    </lineage>
</organism>
<dbReference type="PROSITE" id="PS00674">
    <property type="entry name" value="AAA"/>
    <property type="match status" value="1"/>
</dbReference>
<feature type="compositionally biased region" description="Acidic residues" evidence="6">
    <location>
        <begin position="271"/>
        <end position="287"/>
    </location>
</feature>
<keyword evidence="3" id="KW-0472">Membrane</keyword>
<evidence type="ECO:0000313" key="9">
    <source>
        <dbReference type="Proteomes" id="UP001479436"/>
    </source>
</evidence>
<evidence type="ECO:0000256" key="2">
    <source>
        <dbReference type="ARBA" id="ARBA00022741"/>
    </source>
</evidence>
<feature type="region of interest" description="Disordered" evidence="6">
    <location>
        <begin position="891"/>
        <end position="919"/>
    </location>
</feature>
<keyword evidence="2" id="KW-0547">Nucleotide-binding</keyword>
<dbReference type="InterPro" id="IPR027417">
    <property type="entry name" value="P-loop_NTPase"/>
</dbReference>
<feature type="region of interest" description="Disordered" evidence="6">
    <location>
        <begin position="78"/>
        <end position="135"/>
    </location>
</feature>
<dbReference type="PANTHER" id="PTHR45644">
    <property type="entry name" value="AAA ATPASE, PUTATIVE (AFU_ORTHOLOGUE AFUA_2G12920)-RELATED-RELATED"/>
    <property type="match status" value="1"/>
</dbReference>
<dbReference type="Pfam" id="PF24581">
    <property type="entry name" value="DUF7608"/>
    <property type="match status" value="1"/>
</dbReference>
<evidence type="ECO:0000256" key="4">
    <source>
        <dbReference type="ARBA" id="ARBA00022840"/>
    </source>
</evidence>
<feature type="compositionally biased region" description="Basic residues" evidence="6">
    <location>
        <begin position="116"/>
        <end position="126"/>
    </location>
</feature>
<evidence type="ECO:0000256" key="6">
    <source>
        <dbReference type="SAM" id="MobiDB-lite"/>
    </source>
</evidence>
<dbReference type="PANTHER" id="PTHR45644:SF56">
    <property type="entry name" value="AAA ATPASE, PUTATIVE (AFU_ORTHOLOGUE AFUA_2G12920)-RELATED"/>
    <property type="match status" value="1"/>
</dbReference>
<dbReference type="InterPro" id="IPR003959">
    <property type="entry name" value="ATPase_AAA_core"/>
</dbReference>
<keyword evidence="3" id="KW-1000">Mitochondrion outer membrane</keyword>
<dbReference type="Proteomes" id="UP001479436">
    <property type="component" value="Unassembled WGS sequence"/>
</dbReference>
<dbReference type="InterPro" id="IPR003960">
    <property type="entry name" value="ATPase_AAA_CS"/>
</dbReference>
<name>A0ABR2X4Q9_9FUNG</name>
<dbReference type="SUPFAM" id="SSF52540">
    <property type="entry name" value="P-loop containing nucleoside triphosphate hydrolases"/>
    <property type="match status" value="1"/>
</dbReference>
<comment type="caution">
    <text evidence="8">The sequence shown here is derived from an EMBL/GenBank/DDBJ whole genome shotgun (WGS) entry which is preliminary data.</text>
</comment>
<dbReference type="InterPro" id="IPR051701">
    <property type="entry name" value="Mito_OM_Translocase_MSP1"/>
</dbReference>
<gene>
    <name evidence="8" type="ORF">K7432_000303</name>
</gene>
<dbReference type="Pfam" id="PF00004">
    <property type="entry name" value="AAA"/>
    <property type="match status" value="1"/>
</dbReference>
<dbReference type="InterPro" id="IPR003593">
    <property type="entry name" value="AAA+_ATPase"/>
</dbReference>
<reference evidence="8 9" key="1">
    <citation type="submission" date="2023-04" db="EMBL/GenBank/DDBJ databases">
        <title>Genome of Basidiobolus ranarum AG-B5.</title>
        <authorList>
            <person name="Stajich J.E."/>
            <person name="Carter-House D."/>
            <person name="Gryganskyi A."/>
        </authorList>
    </citation>
    <scope>NUCLEOTIDE SEQUENCE [LARGE SCALE GENOMIC DNA]</scope>
    <source>
        <strain evidence="8 9">AG-B5</strain>
    </source>
</reference>
<dbReference type="SMART" id="SM00382">
    <property type="entry name" value="AAA"/>
    <property type="match status" value="1"/>
</dbReference>
<evidence type="ECO:0000256" key="1">
    <source>
        <dbReference type="ARBA" id="ARBA00004572"/>
    </source>
</evidence>
<evidence type="ECO:0000259" key="7">
    <source>
        <dbReference type="SMART" id="SM00382"/>
    </source>
</evidence>
<keyword evidence="4" id="KW-0067">ATP-binding</keyword>
<dbReference type="InterPro" id="IPR041569">
    <property type="entry name" value="AAA_lid_3"/>
</dbReference>
<feature type="domain" description="AAA+ ATPase" evidence="7">
    <location>
        <begin position="633"/>
        <end position="770"/>
    </location>
</feature>
<dbReference type="Gene3D" id="3.40.50.300">
    <property type="entry name" value="P-loop containing nucleotide triphosphate hydrolases"/>
    <property type="match status" value="1"/>
</dbReference>
<keyword evidence="5" id="KW-0496">Mitochondrion</keyword>
<dbReference type="Pfam" id="PF17862">
    <property type="entry name" value="AAA_lid_3"/>
    <property type="match status" value="1"/>
</dbReference>
<proteinExistence type="predicted"/>
<evidence type="ECO:0000256" key="5">
    <source>
        <dbReference type="ARBA" id="ARBA00023128"/>
    </source>
</evidence>
<sequence length="919" mass="102121">MNRLLRTRSLLKEVTHISSRNLGFSSKSSLPKSLTKFHLETRHSKFHTLSRQFSKPSIPIEPIFAPLPDSIAANLSKASESRSYEKEEGQRQIFSSSAPDDKPNDGSDPQDGNSRTRGRRSRKTKDKKVNGEYVPSIPSDFMQLRYKSSDDNQADFSSILYPLSESVKQEVVLSIQAALIPSPQDSSAQGRRSNILLECSAPGASAYLDGLVECSAKELGADILSFDIHDLMVMTTDMFSRTNVNPWPIFPNNSMMPSFPGSPYVSSDSYGQDDDDDDDMDDEDEGWQDNGKPGVLVMGQGEPFGSVGEAYKQKMEEKFDRFFTSLLSRSNNSLDETKPLIVYFKDFSQLGNSRFSVTVLKSLMEVTQKERQKGRRIVVVGGVTPSLLNPVSDAKNQLVQDISSVVMQLVERASYIPNFYQISIPTPEVVKNLGNETNTEEGKKWNQVLQENREKSIHEMNVKNIISLCIRKGASVNYYDYQNFGENLRNLDGIFEEVWSFEKVHRLTTIAIGSASRDHQGADASNVQLEFDHFQKALEVVNNNLALRPDVLASRIQKEAEEKDPLSRKNVSRDDCNSYEKKMLSCVVDAQSINSGFSDICTNPSTIQTLQTLITLPLLRPHLFARGVLARHYISGMLLFGPPGTGKTLLAKAVAKESGSNVLEIKGSDVYNKYVGEGEKSVKAIFSLARKLSPCVVFIDEVDALFSSRRSDSNGSGKREIINQFMVEWDGLTSKNSGVIVMAATNRPFDLDDAVLRRMPRRILVDLPQQKERENILKLHLREEALDSSVDLSKIAQQTALYSGSDLKNVCISAALNAVKETITKELNIHHPVDPTKPLDLSLLNKSGAAQEGNRPLSQADFDNALLQVAPSCSDEMQSVLELRKWDKTYGDGAKARNKKSGYGFGMTEAPNAPVQQSS</sequence>
<dbReference type="Gene3D" id="1.10.8.60">
    <property type="match status" value="1"/>
</dbReference>
<feature type="compositionally biased region" description="Basic and acidic residues" evidence="6">
    <location>
        <begin position="79"/>
        <end position="90"/>
    </location>
</feature>
<feature type="region of interest" description="Disordered" evidence="6">
    <location>
        <begin position="261"/>
        <end position="295"/>
    </location>
</feature>
<keyword evidence="9" id="KW-1185">Reference proteome</keyword>
<protein>
    <recommendedName>
        <fullName evidence="7">AAA+ ATPase domain-containing protein</fullName>
    </recommendedName>
</protein>
<accession>A0ABR2X4Q9</accession>
<comment type="subcellular location">
    <subcellularLocation>
        <location evidence="1">Mitochondrion outer membrane</location>
        <topology evidence="1">Single-pass membrane protein</topology>
    </subcellularLocation>
</comment>
<evidence type="ECO:0000256" key="3">
    <source>
        <dbReference type="ARBA" id="ARBA00022787"/>
    </source>
</evidence>
<evidence type="ECO:0000313" key="8">
    <source>
        <dbReference type="EMBL" id="KAK9768784.1"/>
    </source>
</evidence>